<name>A0A3L8SRB0_CHLGU</name>
<dbReference type="GO" id="GO:0016020">
    <property type="term" value="C:membrane"/>
    <property type="evidence" value="ECO:0007669"/>
    <property type="project" value="InterPro"/>
</dbReference>
<feature type="region of interest" description="Disordered" evidence="4">
    <location>
        <begin position="1"/>
        <end position="20"/>
    </location>
</feature>
<dbReference type="SUPFAM" id="SSF141072">
    <property type="entry name" value="CalX-like"/>
    <property type="match status" value="1"/>
</dbReference>
<sequence length="95" mass="10598">MALHCRKDQRSTGSPPHVCTPGLVTSSKTISIKVIDDEEYEKNKTFYLEIGEPRLVEMSEKKGNSLPLGYLTVRSMRKSAVSSLCLGTRCGYDEE</sequence>
<evidence type="ECO:0000256" key="3">
    <source>
        <dbReference type="ARBA" id="ARBA00022837"/>
    </source>
</evidence>
<dbReference type="InterPro" id="IPR038081">
    <property type="entry name" value="CalX-like_sf"/>
</dbReference>
<evidence type="ECO:0000256" key="1">
    <source>
        <dbReference type="ARBA" id="ARBA00022729"/>
    </source>
</evidence>
<accession>A0A3L8SRB0</accession>
<dbReference type="AlphaFoldDB" id="A0A3L8SRB0"/>
<dbReference type="OrthoDB" id="418484at2759"/>
<dbReference type="Gene3D" id="2.60.40.2030">
    <property type="match status" value="1"/>
</dbReference>
<dbReference type="Pfam" id="PF03160">
    <property type="entry name" value="Calx-beta"/>
    <property type="match status" value="1"/>
</dbReference>
<dbReference type="GO" id="GO:0007154">
    <property type="term" value="P:cell communication"/>
    <property type="evidence" value="ECO:0007669"/>
    <property type="project" value="InterPro"/>
</dbReference>
<dbReference type="EMBL" id="QUSF01000008">
    <property type="protein sequence ID" value="RLW07008.1"/>
    <property type="molecule type" value="Genomic_DNA"/>
</dbReference>
<gene>
    <name evidence="6" type="ORF">DV515_00003898</name>
</gene>
<keyword evidence="7" id="KW-1185">Reference proteome</keyword>
<keyword evidence="3" id="KW-0106">Calcium</keyword>
<protein>
    <recommendedName>
        <fullName evidence="5">Calx-beta domain-containing protein</fullName>
    </recommendedName>
</protein>
<evidence type="ECO:0000313" key="6">
    <source>
        <dbReference type="EMBL" id="RLW07008.1"/>
    </source>
</evidence>
<feature type="domain" description="Calx-beta" evidence="5">
    <location>
        <begin position="27"/>
        <end position="59"/>
    </location>
</feature>
<keyword evidence="1" id="KW-0732">Signal</keyword>
<keyword evidence="2" id="KW-0677">Repeat</keyword>
<evidence type="ECO:0000256" key="4">
    <source>
        <dbReference type="SAM" id="MobiDB-lite"/>
    </source>
</evidence>
<dbReference type="InterPro" id="IPR003644">
    <property type="entry name" value="Calx_beta"/>
</dbReference>
<evidence type="ECO:0000256" key="2">
    <source>
        <dbReference type="ARBA" id="ARBA00022737"/>
    </source>
</evidence>
<dbReference type="Proteomes" id="UP000276834">
    <property type="component" value="Unassembled WGS sequence"/>
</dbReference>
<comment type="caution">
    <text evidence="6">The sequence shown here is derived from an EMBL/GenBank/DDBJ whole genome shotgun (WGS) entry which is preliminary data.</text>
</comment>
<evidence type="ECO:0000313" key="7">
    <source>
        <dbReference type="Proteomes" id="UP000276834"/>
    </source>
</evidence>
<proteinExistence type="predicted"/>
<organism evidence="6 7">
    <name type="scientific">Chloebia gouldiae</name>
    <name type="common">Gouldian finch</name>
    <name type="synonym">Erythrura gouldiae</name>
    <dbReference type="NCBI Taxonomy" id="44316"/>
    <lineage>
        <taxon>Eukaryota</taxon>
        <taxon>Metazoa</taxon>
        <taxon>Chordata</taxon>
        <taxon>Craniata</taxon>
        <taxon>Vertebrata</taxon>
        <taxon>Euteleostomi</taxon>
        <taxon>Archelosauria</taxon>
        <taxon>Archosauria</taxon>
        <taxon>Dinosauria</taxon>
        <taxon>Saurischia</taxon>
        <taxon>Theropoda</taxon>
        <taxon>Coelurosauria</taxon>
        <taxon>Aves</taxon>
        <taxon>Neognathae</taxon>
        <taxon>Neoaves</taxon>
        <taxon>Telluraves</taxon>
        <taxon>Australaves</taxon>
        <taxon>Passeriformes</taxon>
        <taxon>Passeroidea</taxon>
        <taxon>Passeridae</taxon>
        <taxon>Chloebia</taxon>
    </lineage>
</organism>
<feature type="compositionally biased region" description="Basic and acidic residues" evidence="4">
    <location>
        <begin position="1"/>
        <end position="10"/>
    </location>
</feature>
<evidence type="ECO:0000259" key="5">
    <source>
        <dbReference type="Pfam" id="PF03160"/>
    </source>
</evidence>
<reference evidence="6 7" key="1">
    <citation type="journal article" date="2018" name="Proc. R. Soc. B">
        <title>A non-coding region near Follistatin controls head colour polymorphism in the Gouldian finch.</title>
        <authorList>
            <person name="Toomey M.B."/>
            <person name="Marques C.I."/>
            <person name="Andrade P."/>
            <person name="Araujo P.M."/>
            <person name="Sabatino S."/>
            <person name="Gazda M.A."/>
            <person name="Afonso S."/>
            <person name="Lopes R.J."/>
            <person name="Corbo J.C."/>
            <person name="Carneiro M."/>
        </authorList>
    </citation>
    <scope>NUCLEOTIDE SEQUENCE [LARGE SCALE GENOMIC DNA]</scope>
    <source>
        <strain evidence="6">Red01</strain>
        <tissue evidence="6">Muscle</tissue>
    </source>
</reference>